<organism evidence="1">
    <name type="scientific">marine sediment metagenome</name>
    <dbReference type="NCBI Taxonomy" id="412755"/>
    <lineage>
        <taxon>unclassified sequences</taxon>
        <taxon>metagenomes</taxon>
        <taxon>ecological metagenomes</taxon>
    </lineage>
</organism>
<proteinExistence type="predicted"/>
<gene>
    <name evidence="1" type="ORF">S01H1_26503</name>
</gene>
<name>X0TUX6_9ZZZZ</name>
<accession>X0TUX6</accession>
<protein>
    <submittedName>
        <fullName evidence="1">Uncharacterized protein</fullName>
    </submittedName>
</protein>
<dbReference type="AlphaFoldDB" id="X0TUX6"/>
<reference evidence="1" key="1">
    <citation type="journal article" date="2014" name="Front. Microbiol.">
        <title>High frequency of phylogenetically diverse reductive dehalogenase-homologous genes in deep subseafloor sedimentary metagenomes.</title>
        <authorList>
            <person name="Kawai M."/>
            <person name="Futagami T."/>
            <person name="Toyoda A."/>
            <person name="Takaki Y."/>
            <person name="Nishi S."/>
            <person name="Hori S."/>
            <person name="Arai W."/>
            <person name="Tsubouchi T."/>
            <person name="Morono Y."/>
            <person name="Uchiyama I."/>
            <person name="Ito T."/>
            <person name="Fujiyama A."/>
            <person name="Inagaki F."/>
            <person name="Takami H."/>
        </authorList>
    </citation>
    <scope>NUCLEOTIDE SEQUENCE</scope>
    <source>
        <strain evidence="1">Expedition CK06-06</strain>
    </source>
</reference>
<sequence length="56" mass="6742">MPGTKNSGRKKIFKNKKQVHFFIEQEEYDKLIEVMKNDGYNEFSRYMRAVVGRLLE</sequence>
<comment type="caution">
    <text evidence="1">The sequence shown here is derived from an EMBL/GenBank/DDBJ whole genome shotgun (WGS) entry which is preliminary data.</text>
</comment>
<evidence type="ECO:0000313" key="1">
    <source>
        <dbReference type="EMBL" id="GAF97403.1"/>
    </source>
</evidence>
<dbReference type="EMBL" id="BARS01016065">
    <property type="protein sequence ID" value="GAF97403.1"/>
    <property type="molecule type" value="Genomic_DNA"/>
</dbReference>